<dbReference type="PANTHER" id="PTHR30482">
    <property type="entry name" value="HIGH-AFFINITY BRANCHED-CHAIN AMINO ACID TRANSPORT SYSTEM PERMEASE"/>
    <property type="match status" value="1"/>
</dbReference>
<comment type="caution">
    <text evidence="7">The sequence shown here is derived from an EMBL/GenBank/DDBJ whole genome shotgun (WGS) entry which is preliminary data.</text>
</comment>
<protein>
    <submittedName>
        <fullName evidence="7">Branched-chain amino acid ABC transporter permease</fullName>
    </submittedName>
</protein>
<keyword evidence="4 6" id="KW-1133">Transmembrane helix</keyword>
<evidence type="ECO:0000313" key="10">
    <source>
        <dbReference type="Proteomes" id="UP000287173"/>
    </source>
</evidence>
<dbReference type="PATRIC" id="fig|37636.3.peg.1622"/>
<feature type="transmembrane region" description="Helical" evidence="6">
    <location>
        <begin position="31"/>
        <end position="52"/>
    </location>
</feature>
<dbReference type="GO" id="GO:0015658">
    <property type="term" value="F:branched-chain amino acid transmembrane transporter activity"/>
    <property type="evidence" value="ECO:0007669"/>
    <property type="project" value="InterPro"/>
</dbReference>
<organism evidence="7 9">
    <name type="scientific">Thermus scotoductus</name>
    <dbReference type="NCBI Taxonomy" id="37636"/>
    <lineage>
        <taxon>Bacteria</taxon>
        <taxon>Thermotogati</taxon>
        <taxon>Deinococcota</taxon>
        <taxon>Deinococci</taxon>
        <taxon>Thermales</taxon>
        <taxon>Thermaceae</taxon>
        <taxon>Thermus</taxon>
    </lineage>
</organism>
<evidence type="ECO:0000313" key="7">
    <source>
        <dbReference type="EMBL" id="KPD26262.1"/>
    </source>
</evidence>
<dbReference type="AlphaFoldDB" id="A0A0N0IPW2"/>
<dbReference type="InterPro" id="IPR043428">
    <property type="entry name" value="LivM-like"/>
</dbReference>
<keyword evidence="3 6" id="KW-0812">Transmembrane</keyword>
<feature type="transmembrane region" description="Helical" evidence="6">
    <location>
        <begin position="277"/>
        <end position="297"/>
    </location>
</feature>
<evidence type="ECO:0000256" key="5">
    <source>
        <dbReference type="ARBA" id="ARBA00023136"/>
    </source>
</evidence>
<dbReference type="PANTHER" id="PTHR30482:SF10">
    <property type="entry name" value="HIGH-AFFINITY BRANCHED-CHAIN AMINO ACID TRANSPORT PROTEIN BRAE"/>
    <property type="match status" value="1"/>
</dbReference>
<dbReference type="Proteomes" id="UP000053099">
    <property type="component" value="Unassembled WGS sequence"/>
</dbReference>
<reference evidence="7 9" key="1">
    <citation type="submission" date="2015-09" db="EMBL/GenBank/DDBJ databases">
        <title>Draft genome sequence of Thermus scotoductus strain K1 isolated from a geothermal spring in Nagorno-Karabakh, Armenia.</title>
        <authorList>
            <person name="Saghatelyan A."/>
            <person name="Poghosyan L."/>
            <person name="Panosyan H."/>
            <person name="Birkeland N.-K."/>
        </authorList>
    </citation>
    <scope>NUCLEOTIDE SEQUENCE [LARGE SCALE GENOMIC DNA]</scope>
    <source>
        <strain evidence="7 9">K1</strain>
    </source>
</reference>
<feature type="transmembrane region" description="Helical" evidence="6">
    <location>
        <begin position="241"/>
        <end position="265"/>
    </location>
</feature>
<name>A0A0N0IPW2_THESC</name>
<comment type="subcellular location">
    <subcellularLocation>
        <location evidence="1">Cell membrane</location>
        <topology evidence="1">Multi-pass membrane protein</topology>
    </subcellularLocation>
</comment>
<evidence type="ECO:0000313" key="8">
    <source>
        <dbReference type="EMBL" id="RTI05269.1"/>
    </source>
</evidence>
<feature type="transmembrane region" description="Helical" evidence="6">
    <location>
        <begin position="83"/>
        <end position="103"/>
    </location>
</feature>
<reference evidence="8 10" key="2">
    <citation type="journal article" date="2019" name="Extremophiles">
        <title>Biogeography of thermophiles and predominance of Thermus scotoductus in domestic water heaters.</title>
        <authorList>
            <person name="Wilpiszeski R.L."/>
            <person name="Zhang Z."/>
            <person name="House C.H."/>
        </authorList>
    </citation>
    <scope>NUCLEOTIDE SEQUENCE [LARGE SCALE GENOMIC DNA]</scope>
    <source>
        <strain evidence="8 10">17_S17</strain>
    </source>
</reference>
<keyword evidence="5 6" id="KW-0472">Membrane</keyword>
<evidence type="ECO:0000256" key="3">
    <source>
        <dbReference type="ARBA" id="ARBA00022692"/>
    </source>
</evidence>
<dbReference type="Pfam" id="PF02653">
    <property type="entry name" value="BPD_transp_2"/>
    <property type="match status" value="1"/>
</dbReference>
<accession>A0A0N0IPW2</accession>
<feature type="transmembrane region" description="Helical" evidence="6">
    <location>
        <begin position="202"/>
        <end position="221"/>
    </location>
</feature>
<dbReference type="EMBL" id="PEMG01000438">
    <property type="protein sequence ID" value="RTI05269.1"/>
    <property type="molecule type" value="Genomic_DNA"/>
</dbReference>
<evidence type="ECO:0000256" key="1">
    <source>
        <dbReference type="ARBA" id="ARBA00004651"/>
    </source>
</evidence>
<feature type="transmembrane region" description="Helical" evidence="6">
    <location>
        <begin position="152"/>
        <end position="171"/>
    </location>
</feature>
<evidence type="ECO:0000313" key="9">
    <source>
        <dbReference type="Proteomes" id="UP000053099"/>
    </source>
</evidence>
<sequence>MKGFGHLSLILLFLLFFVLLPYLPLGIWRAFLLDVGFFVLLLTALALSWDLVARTGQLSLAHGAFFGLGAYGAGLLAPQVGTLPALCLGALAAGAGALVLGWVTLRLHGLYFAMASLAFSEVLRTLALKLPFTGGPIGLPVLPPFGGNWPLAAYYLGFSVLLLATALSLWAERSPFRLAQAATRQSEAVARVLGVQVVRVKLWSLFLGSVVAGLAGGVYGMKTLFLSPYDAFSLARAVEALVIPIFGGLYTTLGPLLGGVALVSLEQALRLWIQEGYLVVYGAILILVILFLPRGLVGVLGRHRG</sequence>
<evidence type="ECO:0000256" key="2">
    <source>
        <dbReference type="ARBA" id="ARBA00022475"/>
    </source>
</evidence>
<gene>
    <name evidence="7" type="ORF">AN926_10740</name>
    <name evidence="8" type="ORF">CSW30_11840</name>
</gene>
<dbReference type="InterPro" id="IPR001851">
    <property type="entry name" value="ABC_transp_permease"/>
</dbReference>
<evidence type="ECO:0000256" key="4">
    <source>
        <dbReference type="ARBA" id="ARBA00022989"/>
    </source>
</evidence>
<keyword evidence="2" id="KW-1003">Cell membrane</keyword>
<evidence type="ECO:0000256" key="6">
    <source>
        <dbReference type="SAM" id="Phobius"/>
    </source>
</evidence>
<dbReference type="GO" id="GO:0005886">
    <property type="term" value="C:plasma membrane"/>
    <property type="evidence" value="ECO:0007669"/>
    <property type="project" value="UniProtKB-SubCell"/>
</dbReference>
<dbReference type="CDD" id="cd06581">
    <property type="entry name" value="TM_PBP1_LivM_like"/>
    <property type="match status" value="1"/>
</dbReference>
<dbReference type="Proteomes" id="UP000287173">
    <property type="component" value="Unassembled WGS sequence"/>
</dbReference>
<dbReference type="RefSeq" id="WP_052037892.1">
    <property type="nucleotide sequence ID" value="NZ_PEMG01000438.1"/>
</dbReference>
<feature type="transmembrane region" description="Helical" evidence="6">
    <location>
        <begin position="59"/>
        <end position="77"/>
    </location>
</feature>
<feature type="transmembrane region" description="Helical" evidence="6">
    <location>
        <begin position="7"/>
        <end position="25"/>
    </location>
</feature>
<dbReference type="EMBL" id="LJJR01000041">
    <property type="protein sequence ID" value="KPD26262.1"/>
    <property type="molecule type" value="Genomic_DNA"/>
</dbReference>
<proteinExistence type="predicted"/>